<comment type="caution">
    <text evidence="1">The sequence shown here is derived from an EMBL/GenBank/DDBJ whole genome shotgun (WGS) entry which is preliminary data.</text>
</comment>
<evidence type="ECO:0000313" key="1">
    <source>
        <dbReference type="EMBL" id="KAI0044507.1"/>
    </source>
</evidence>
<organism evidence="1 2">
    <name type="scientific">Auriscalpium vulgare</name>
    <dbReference type="NCBI Taxonomy" id="40419"/>
    <lineage>
        <taxon>Eukaryota</taxon>
        <taxon>Fungi</taxon>
        <taxon>Dikarya</taxon>
        <taxon>Basidiomycota</taxon>
        <taxon>Agaricomycotina</taxon>
        <taxon>Agaricomycetes</taxon>
        <taxon>Russulales</taxon>
        <taxon>Auriscalpiaceae</taxon>
        <taxon>Auriscalpium</taxon>
    </lineage>
</organism>
<reference evidence="1" key="1">
    <citation type="submission" date="2021-02" db="EMBL/GenBank/DDBJ databases">
        <authorList>
            <consortium name="DOE Joint Genome Institute"/>
            <person name="Ahrendt S."/>
            <person name="Looney B.P."/>
            <person name="Miyauchi S."/>
            <person name="Morin E."/>
            <person name="Drula E."/>
            <person name="Courty P.E."/>
            <person name="Chicoki N."/>
            <person name="Fauchery L."/>
            <person name="Kohler A."/>
            <person name="Kuo A."/>
            <person name="Labutti K."/>
            <person name="Pangilinan J."/>
            <person name="Lipzen A."/>
            <person name="Riley R."/>
            <person name="Andreopoulos W."/>
            <person name="He G."/>
            <person name="Johnson J."/>
            <person name="Barry K.W."/>
            <person name="Grigoriev I.V."/>
            <person name="Nagy L."/>
            <person name="Hibbett D."/>
            <person name="Henrissat B."/>
            <person name="Matheny P.B."/>
            <person name="Labbe J."/>
            <person name="Martin F."/>
        </authorList>
    </citation>
    <scope>NUCLEOTIDE SEQUENCE</scope>
    <source>
        <strain evidence="1">FP105234-sp</strain>
    </source>
</reference>
<evidence type="ECO:0000313" key="2">
    <source>
        <dbReference type="Proteomes" id="UP000814033"/>
    </source>
</evidence>
<reference evidence="1" key="2">
    <citation type="journal article" date="2022" name="New Phytol.">
        <title>Evolutionary transition to the ectomycorrhizal habit in the genomes of a hyperdiverse lineage of mushroom-forming fungi.</title>
        <authorList>
            <person name="Looney B."/>
            <person name="Miyauchi S."/>
            <person name="Morin E."/>
            <person name="Drula E."/>
            <person name="Courty P.E."/>
            <person name="Kohler A."/>
            <person name="Kuo A."/>
            <person name="LaButti K."/>
            <person name="Pangilinan J."/>
            <person name="Lipzen A."/>
            <person name="Riley R."/>
            <person name="Andreopoulos W."/>
            <person name="He G."/>
            <person name="Johnson J."/>
            <person name="Nolan M."/>
            <person name="Tritt A."/>
            <person name="Barry K.W."/>
            <person name="Grigoriev I.V."/>
            <person name="Nagy L.G."/>
            <person name="Hibbett D."/>
            <person name="Henrissat B."/>
            <person name="Matheny P.B."/>
            <person name="Labbe J."/>
            <person name="Martin F.M."/>
        </authorList>
    </citation>
    <scope>NUCLEOTIDE SEQUENCE</scope>
    <source>
        <strain evidence="1">FP105234-sp</strain>
    </source>
</reference>
<name>A0ACB8RKU7_9AGAM</name>
<dbReference type="EMBL" id="MU275980">
    <property type="protein sequence ID" value="KAI0044507.1"/>
    <property type="molecule type" value="Genomic_DNA"/>
</dbReference>
<sequence length="309" mass="33388">MTFLLLAIQSIVCVACVFVVKRLGVINFRDFDLADAKAWFPISFLLVTVIYTGSKSLQFLSIPVYTIFKNLTIILIAYGEVIWFGGHVTALTFVSFIFMVVSSVIAAWSDVANAVVETLPDAATPAMASVTGVVHGLNVGYLWMFINCVVSAAYVLTMRKRIKATGFSDWDSMFYNNLLSVPVLVVFSFIVEDWGSENLTRNFPPESRSLLLSAIAFSGAAAVGISYTTAWCIRVTSSTTYSMTGALNKLPVAASGMIFFGDAVTFGSVSAISVGFFAGIIYAVAKNNQKKAESAAKPESIIPMSSRKP</sequence>
<gene>
    <name evidence="1" type="ORF">FA95DRAFT_1562149</name>
</gene>
<accession>A0ACB8RKU7</accession>
<proteinExistence type="predicted"/>
<dbReference type="Proteomes" id="UP000814033">
    <property type="component" value="Unassembled WGS sequence"/>
</dbReference>
<keyword evidence="2" id="KW-1185">Reference proteome</keyword>
<protein>
    <submittedName>
        <fullName evidence="1">UDP-galactose transporter</fullName>
    </submittedName>
</protein>